<gene>
    <name evidence="1" type="ORF">POVCU2_0099860</name>
</gene>
<reference evidence="2" key="1">
    <citation type="submission" date="2016-05" db="EMBL/GenBank/DDBJ databases">
        <authorList>
            <person name="Naeem Raeece"/>
        </authorList>
    </citation>
    <scope>NUCLEOTIDE SEQUENCE [LARGE SCALE GENOMIC DNA]</scope>
</reference>
<dbReference type="AlphaFoldDB" id="A0A1A8WVM2"/>
<dbReference type="InterPro" id="IPR008780">
    <property type="entry name" value="Plasmodium_Vir"/>
</dbReference>
<dbReference type="Proteomes" id="UP000078560">
    <property type="component" value="Unassembled WGS sequence"/>
</dbReference>
<name>A0A1A8WVM2_PLAOA</name>
<dbReference type="EMBL" id="FLQU01002211">
    <property type="protein sequence ID" value="SBS95919.1"/>
    <property type="molecule type" value="Genomic_DNA"/>
</dbReference>
<accession>A0A1A8WVM2</accession>
<protein>
    <submittedName>
        <fullName evidence="1">PIR Superfamily Protein</fullName>
    </submittedName>
</protein>
<evidence type="ECO:0000313" key="2">
    <source>
        <dbReference type="Proteomes" id="UP000078560"/>
    </source>
</evidence>
<dbReference type="Pfam" id="PF05795">
    <property type="entry name" value="Plasmodium_Vir"/>
    <property type="match status" value="1"/>
</dbReference>
<evidence type="ECO:0000313" key="1">
    <source>
        <dbReference type="EMBL" id="SBS95919.1"/>
    </source>
</evidence>
<feature type="non-terminal residue" evidence="1">
    <location>
        <position position="167"/>
    </location>
</feature>
<organism evidence="1 2">
    <name type="scientific">Plasmodium ovale curtisi</name>
    <dbReference type="NCBI Taxonomy" id="864141"/>
    <lineage>
        <taxon>Eukaryota</taxon>
        <taxon>Sar</taxon>
        <taxon>Alveolata</taxon>
        <taxon>Apicomplexa</taxon>
        <taxon>Aconoidasida</taxon>
        <taxon>Haemosporida</taxon>
        <taxon>Plasmodiidae</taxon>
        <taxon>Plasmodium</taxon>
        <taxon>Plasmodium (Plasmodium)</taxon>
    </lineage>
</organism>
<sequence>MSDDKYSFFSNFSYYERKEDNILRVEVNEKSCCDSFLKDSIFIHIPFPDKFCEQFKKLHNLLLNSMVNNKKSDTLENSDCAFLNYWLNNKLRGVNIDTSISVNEFYNKIKAKNADIFKNISLKKKLYNIEKHELEKMRTLYDLYNIKSQIDTALSEDSPIEKRVTCS</sequence>
<proteinExistence type="predicted"/>